<dbReference type="CDD" id="cd00267">
    <property type="entry name" value="ABC_ATPase"/>
    <property type="match status" value="1"/>
</dbReference>
<dbReference type="InterPro" id="IPR041685">
    <property type="entry name" value="AAA_GajA/Old/RecF-like"/>
</dbReference>
<feature type="domain" description="Endonuclease GajA/Old nuclease/RecF-like AAA" evidence="1">
    <location>
        <begin position="6"/>
        <end position="374"/>
    </location>
</feature>
<dbReference type="PANTHER" id="PTHR43581:SF2">
    <property type="entry name" value="EXCINUCLEASE ATPASE SUBUNIT"/>
    <property type="match status" value="1"/>
</dbReference>
<dbReference type="Pfam" id="PF13175">
    <property type="entry name" value="AAA_15"/>
    <property type="match status" value="1"/>
</dbReference>
<reference evidence="3" key="1">
    <citation type="submission" date="2016-10" db="EMBL/GenBank/DDBJ databases">
        <authorList>
            <person name="Varghese N."/>
        </authorList>
    </citation>
    <scope>NUCLEOTIDE SEQUENCE [LARGE SCALE GENOMIC DNA]</scope>
    <source>
        <strain evidence="3">DSM 16632</strain>
    </source>
</reference>
<dbReference type="Proteomes" id="UP000183442">
    <property type="component" value="Unassembled WGS sequence"/>
</dbReference>
<dbReference type="RefSeq" id="WP_074798249.1">
    <property type="nucleotide sequence ID" value="NZ_FOTL01000008.1"/>
</dbReference>
<evidence type="ECO:0000313" key="2">
    <source>
        <dbReference type="EMBL" id="SFL38074.1"/>
    </source>
</evidence>
<dbReference type="InterPro" id="IPR027417">
    <property type="entry name" value="P-loop_NTPase"/>
</dbReference>
<dbReference type="Gene3D" id="3.40.50.300">
    <property type="entry name" value="P-loop containing nucleotide triphosphate hydrolases"/>
    <property type="match status" value="1"/>
</dbReference>
<dbReference type="EMBL" id="FOTL01000008">
    <property type="protein sequence ID" value="SFL38074.1"/>
    <property type="molecule type" value="Genomic_DNA"/>
</dbReference>
<accession>A0A1I4H748</accession>
<gene>
    <name evidence="2" type="ORF">SAMN02910297_00739</name>
</gene>
<dbReference type="PANTHER" id="PTHR43581">
    <property type="entry name" value="ATP/GTP PHOSPHATASE"/>
    <property type="match status" value="1"/>
</dbReference>
<organism evidence="2 3">
    <name type="scientific">Methanobrevibacter olleyae</name>
    <dbReference type="NCBI Taxonomy" id="294671"/>
    <lineage>
        <taxon>Archaea</taxon>
        <taxon>Methanobacteriati</taxon>
        <taxon>Methanobacteriota</taxon>
        <taxon>Methanomada group</taxon>
        <taxon>Methanobacteria</taxon>
        <taxon>Methanobacteriales</taxon>
        <taxon>Methanobacteriaceae</taxon>
        <taxon>Methanobrevibacter</taxon>
    </lineage>
</organism>
<evidence type="ECO:0000313" key="3">
    <source>
        <dbReference type="Proteomes" id="UP000183442"/>
    </source>
</evidence>
<protein>
    <submittedName>
        <fullName evidence="2">AAA domain-containing protein, putative AbiEii toxin, Type IV TA system</fullName>
    </submittedName>
</protein>
<proteinExistence type="predicted"/>
<sequence>MINNLNFKLNNVGCLANADMDIGKINIIGGLNSTGKSTSSKILYSFLRSNSKVRKDLVDSTLTKEILGLTVDLLNFNRPSWDDDKNNYEEIKDKFMKIMDKLSSRVNKSKRNEEEDKEYSDIIGCYNEIKRIYEEKFIIKEDYKKILDKSFSDVEKLVKIYNDNGDELFKTLMNQLIKREFGKNLANLNNVRLSGEFNNNDFNYNVNIKDSEFNMSGWFILEDVFYLDSFSIFDGISHGGLQNTEHIQHVFSSLDDDNSNDWADEILNDDIIELENKIMEITGGTFAYDDNNIIFSSLNQEFLMKNTSSGIKQIGIIQMLLNNRKLKENSFLIMDEPEVNLHPEWQVKFAEIITLLAKDLNVTLYINSHSPLFIEAIRTYCEKNGLLDETNFYLTFESEISGKYDIKYIPNDDLNIIYNTLGKPYELLSMISIENEFDF</sequence>
<dbReference type="SUPFAM" id="SSF52540">
    <property type="entry name" value="P-loop containing nucleoside triphosphate hydrolases"/>
    <property type="match status" value="1"/>
</dbReference>
<dbReference type="AlphaFoldDB" id="A0A1I4H748"/>
<dbReference type="InterPro" id="IPR051396">
    <property type="entry name" value="Bact_Antivir_Def_Nuclease"/>
</dbReference>
<dbReference type="OrthoDB" id="25344at2157"/>
<evidence type="ECO:0000259" key="1">
    <source>
        <dbReference type="Pfam" id="PF13175"/>
    </source>
</evidence>
<name>A0A1I4H748_METOL</name>